<feature type="signal peptide" evidence="6">
    <location>
        <begin position="1"/>
        <end position="21"/>
    </location>
</feature>
<evidence type="ECO:0000256" key="1">
    <source>
        <dbReference type="ARBA" id="ARBA00022617"/>
    </source>
</evidence>
<dbReference type="PROSITE" id="PS50255">
    <property type="entry name" value="CYTOCHROME_B5_2"/>
    <property type="match status" value="1"/>
</dbReference>
<keyword evidence="6" id="KW-0732">Signal</keyword>
<dbReference type="PRINTS" id="PR00363">
    <property type="entry name" value="CYTOCHROMEB5"/>
</dbReference>
<dbReference type="PANTHER" id="PTHR19359">
    <property type="entry name" value="CYTOCHROME B5"/>
    <property type="match status" value="1"/>
</dbReference>
<evidence type="ECO:0000256" key="2">
    <source>
        <dbReference type="ARBA" id="ARBA00022723"/>
    </source>
</evidence>
<dbReference type="EMBL" id="CP016774">
    <property type="protein sequence ID" value="ASY17008.1"/>
    <property type="molecule type" value="Genomic_DNA"/>
</dbReference>
<dbReference type="InterPro" id="IPR036400">
    <property type="entry name" value="Cyt_B5-like_heme/steroid_sf"/>
</dbReference>
<feature type="compositionally biased region" description="Pro residues" evidence="5">
    <location>
        <begin position="171"/>
        <end position="183"/>
    </location>
</feature>
<keyword evidence="3" id="KW-0408">Iron</keyword>
<evidence type="ECO:0000256" key="3">
    <source>
        <dbReference type="ARBA" id="ARBA00023004"/>
    </source>
</evidence>
<feature type="compositionally biased region" description="Polar residues" evidence="5">
    <location>
        <begin position="255"/>
        <end position="270"/>
    </location>
</feature>
<dbReference type="SMART" id="SM01117">
    <property type="entry name" value="Cyt-b5"/>
    <property type="match status" value="1"/>
</dbReference>
<protein>
    <submittedName>
        <fullName evidence="8">Cytochrome b5-like Heme/Steroid binding domain-containing protein</fullName>
    </submittedName>
</protein>
<dbReference type="InterPro" id="IPR050668">
    <property type="entry name" value="Cytochrome_b5"/>
</dbReference>
<proteinExistence type="inferred from homology"/>
<feature type="domain" description="Cytochrome b5 heme-binding" evidence="7">
    <location>
        <begin position="200"/>
        <end position="277"/>
    </location>
</feature>
<keyword evidence="9" id="KW-1185">Reference proteome</keyword>
<evidence type="ECO:0000256" key="4">
    <source>
        <dbReference type="ARBA" id="ARBA00038168"/>
    </source>
</evidence>
<organism evidence="8 9">
    <name type="scientific">Candidatus Planktophila versatilis</name>
    <dbReference type="NCBI Taxonomy" id="1884905"/>
    <lineage>
        <taxon>Bacteria</taxon>
        <taxon>Bacillati</taxon>
        <taxon>Actinomycetota</taxon>
        <taxon>Actinomycetes</taxon>
        <taxon>Candidatus Nanopelagicales</taxon>
        <taxon>Candidatus Nanopelagicaceae</taxon>
        <taxon>Candidatus Planktophila</taxon>
    </lineage>
</organism>
<evidence type="ECO:0000259" key="7">
    <source>
        <dbReference type="PROSITE" id="PS50255"/>
    </source>
</evidence>
<dbReference type="RefSeq" id="WP_095674565.1">
    <property type="nucleotide sequence ID" value="NZ_CP016774.1"/>
</dbReference>
<feature type="region of interest" description="Disordered" evidence="5">
    <location>
        <begin position="255"/>
        <end position="278"/>
    </location>
</feature>
<gene>
    <name evidence="8" type="ORF">A1sIA79_01960</name>
</gene>
<dbReference type="Proteomes" id="UP000217177">
    <property type="component" value="Chromosome"/>
</dbReference>
<keyword evidence="2" id="KW-0479">Metal-binding</keyword>
<keyword evidence="1" id="KW-0349">Heme</keyword>
<reference evidence="8 9" key="1">
    <citation type="submission" date="2016-07" db="EMBL/GenBank/DDBJ databases">
        <title>High microdiversification within the ubiquitous acI lineage of Actinobacteria.</title>
        <authorList>
            <person name="Neuenschwander S.M."/>
            <person name="Salcher M."/>
            <person name="Ghai R."/>
            <person name="Pernthaler J."/>
        </authorList>
    </citation>
    <scope>NUCLEOTIDE SEQUENCE [LARGE SCALE GENOMIC DNA]</scope>
    <source>
        <strain evidence="8">MMS-IA-79</strain>
    </source>
</reference>
<feature type="region of interest" description="Disordered" evidence="5">
    <location>
        <begin position="163"/>
        <end position="198"/>
    </location>
</feature>
<accession>A0ABM6MDN8</accession>
<dbReference type="SUPFAM" id="SSF55856">
    <property type="entry name" value="Cytochrome b5-like heme/steroid binding domain"/>
    <property type="match status" value="1"/>
</dbReference>
<sequence>MRKLLITVLVLAFMASAPAYAHQPVDLLKTDTTAAKGPLLVDGTISYAVRAAFSKAGEKKGFRAAFAQGDGLSVEYLIVDKKPENSLRPTQLPTLVMTSPKGTSLTIKFTERTKFPYSGVNYLYLARYQAVAEAGEYSFLVTAKRKASIILSVGVKEIPGEVLRGAKPTPSLTPAPATTPTPTPSAAATSTPAPAPAPTKVGYTMAQVRANNSASNCWSVIDDSVYDLTKWINSHPGGSGAIVGLCGTDGSSAFSAKHGNQSRPAAQLSSYRLGPLEK</sequence>
<comment type="similarity">
    <text evidence="4">Belongs to the cytochrome b5 family.</text>
</comment>
<feature type="chain" id="PRO_5046254063" evidence="6">
    <location>
        <begin position="22"/>
        <end position="278"/>
    </location>
</feature>
<evidence type="ECO:0000256" key="5">
    <source>
        <dbReference type="SAM" id="MobiDB-lite"/>
    </source>
</evidence>
<dbReference type="InterPro" id="IPR001199">
    <property type="entry name" value="Cyt_B5-like_heme/steroid-bd"/>
</dbReference>
<evidence type="ECO:0000256" key="6">
    <source>
        <dbReference type="SAM" id="SignalP"/>
    </source>
</evidence>
<dbReference type="Pfam" id="PF00173">
    <property type="entry name" value="Cyt-b5"/>
    <property type="match status" value="1"/>
</dbReference>
<name>A0ABM6MDN8_9ACTN</name>
<evidence type="ECO:0000313" key="9">
    <source>
        <dbReference type="Proteomes" id="UP000217177"/>
    </source>
</evidence>
<dbReference type="Gene3D" id="3.10.120.10">
    <property type="entry name" value="Cytochrome b5-like heme/steroid binding domain"/>
    <property type="match status" value="1"/>
</dbReference>
<evidence type="ECO:0000313" key="8">
    <source>
        <dbReference type="EMBL" id="ASY17008.1"/>
    </source>
</evidence>